<reference evidence="1 2" key="1">
    <citation type="submission" date="2018-08" db="EMBL/GenBank/DDBJ databases">
        <title>A genome reference for cultivated species of the human gut microbiota.</title>
        <authorList>
            <person name="Zou Y."/>
            <person name="Xue W."/>
            <person name="Luo G."/>
        </authorList>
    </citation>
    <scope>NUCLEOTIDE SEQUENCE [LARGE SCALE GENOMIC DNA]</scope>
    <source>
        <strain evidence="1 2">OM02-16</strain>
    </source>
</reference>
<name>A0A3E5G630_9FIRM</name>
<proteinExistence type="predicted"/>
<protein>
    <submittedName>
        <fullName evidence="1">Conjugal transfer protein</fullName>
    </submittedName>
</protein>
<organism evidence="1 2">
    <name type="scientific">Dorea longicatena</name>
    <dbReference type="NCBI Taxonomy" id="88431"/>
    <lineage>
        <taxon>Bacteria</taxon>
        <taxon>Bacillati</taxon>
        <taxon>Bacillota</taxon>
        <taxon>Clostridia</taxon>
        <taxon>Lachnospirales</taxon>
        <taxon>Lachnospiraceae</taxon>
        <taxon>Dorea</taxon>
    </lineage>
</organism>
<feature type="non-terminal residue" evidence="1">
    <location>
        <position position="157"/>
    </location>
</feature>
<dbReference type="EMBL" id="QSVN01000022">
    <property type="protein sequence ID" value="RGO29887.1"/>
    <property type="molecule type" value="Genomic_DNA"/>
</dbReference>
<dbReference type="Proteomes" id="UP000261285">
    <property type="component" value="Unassembled WGS sequence"/>
</dbReference>
<comment type="caution">
    <text evidence="1">The sequence shown here is derived from an EMBL/GenBank/DDBJ whole genome shotgun (WGS) entry which is preliminary data.</text>
</comment>
<evidence type="ECO:0000313" key="2">
    <source>
        <dbReference type="Proteomes" id="UP000261285"/>
    </source>
</evidence>
<accession>A0A3E5G630</accession>
<sequence>MFPIKYIDNNLVWNKDNEVFAYYELIPYNYSFLSAEQKFIVHDSFRQLIAQSREGKIHALQIATESSIRSMQEQSKKLVTGKLKEVAYQKIDEQTEALVSMIGDNQVDYRFFLGFKLMVTEEQFNLKNIKKSAWLTFTEFLHEVNHTLMNDFISMPN</sequence>
<dbReference type="AlphaFoldDB" id="A0A3E5G630"/>
<gene>
    <name evidence="1" type="ORF">DXB16_13380</name>
</gene>
<evidence type="ECO:0000313" key="1">
    <source>
        <dbReference type="EMBL" id="RGO29887.1"/>
    </source>
</evidence>